<evidence type="ECO:0000256" key="6">
    <source>
        <dbReference type="ARBA" id="ARBA00023306"/>
    </source>
</evidence>
<evidence type="ECO:0000256" key="7">
    <source>
        <dbReference type="SAM" id="Coils"/>
    </source>
</evidence>
<reference evidence="9" key="1">
    <citation type="submission" date="2018-05" db="EMBL/GenBank/DDBJ databases">
        <authorList>
            <person name="Lanie J.A."/>
            <person name="Ng W.-L."/>
            <person name="Kazmierczak K.M."/>
            <person name="Andrzejewski T.M."/>
            <person name="Davidsen T.M."/>
            <person name="Wayne K.J."/>
            <person name="Tettelin H."/>
            <person name="Glass J.I."/>
            <person name="Rusch D."/>
            <person name="Podicherti R."/>
            <person name="Tsui H.-C.T."/>
            <person name="Winkler M.E."/>
        </authorList>
    </citation>
    <scope>NUCLEOTIDE SEQUENCE</scope>
</reference>
<evidence type="ECO:0000256" key="1">
    <source>
        <dbReference type="ARBA" id="ARBA00022475"/>
    </source>
</evidence>
<keyword evidence="6" id="KW-0131">Cell cycle</keyword>
<sequence length="120" mass="13471">MAKMASRGAPLAERQTRRWWGVSILLAMIIGWAYIFFTGQGGWLELQQEREALATLEAEVAALEATNDSLRDVLWKMENDPAFVERMAREEYGLVLPGEHLYRLVKKDSVGAADSLSADD</sequence>
<evidence type="ECO:0000313" key="9">
    <source>
        <dbReference type="EMBL" id="SVB47567.1"/>
    </source>
</evidence>
<name>A0A382ECG7_9ZZZZ</name>
<keyword evidence="1" id="KW-1003">Cell membrane</keyword>
<keyword evidence="4 8" id="KW-1133">Transmembrane helix</keyword>
<dbReference type="InterPro" id="IPR007060">
    <property type="entry name" value="FtsL/DivIC"/>
</dbReference>
<keyword evidence="5 8" id="KW-0472">Membrane</keyword>
<evidence type="ECO:0000256" key="4">
    <source>
        <dbReference type="ARBA" id="ARBA00022989"/>
    </source>
</evidence>
<dbReference type="PANTHER" id="PTHR37485">
    <property type="entry name" value="CELL DIVISION PROTEIN FTSB"/>
    <property type="match status" value="1"/>
</dbReference>
<dbReference type="AlphaFoldDB" id="A0A382ECG7"/>
<proteinExistence type="predicted"/>
<keyword evidence="2" id="KW-0132">Cell division</keyword>
<keyword evidence="3 8" id="KW-0812">Transmembrane</keyword>
<gene>
    <name evidence="9" type="ORF">METZ01_LOCUS200421</name>
</gene>
<evidence type="ECO:0008006" key="10">
    <source>
        <dbReference type="Google" id="ProtNLM"/>
    </source>
</evidence>
<dbReference type="InterPro" id="IPR023081">
    <property type="entry name" value="Cell_div_FtsB"/>
</dbReference>
<dbReference type="PANTHER" id="PTHR37485:SF1">
    <property type="entry name" value="CELL DIVISION PROTEIN FTSB"/>
    <property type="match status" value="1"/>
</dbReference>
<organism evidence="9">
    <name type="scientific">marine metagenome</name>
    <dbReference type="NCBI Taxonomy" id="408172"/>
    <lineage>
        <taxon>unclassified sequences</taxon>
        <taxon>metagenomes</taxon>
        <taxon>ecological metagenomes</taxon>
    </lineage>
</organism>
<dbReference type="GO" id="GO:0043093">
    <property type="term" value="P:FtsZ-dependent cytokinesis"/>
    <property type="evidence" value="ECO:0007669"/>
    <property type="project" value="TreeGrafter"/>
</dbReference>
<feature type="coiled-coil region" evidence="7">
    <location>
        <begin position="46"/>
        <end position="80"/>
    </location>
</feature>
<dbReference type="GO" id="GO:0030428">
    <property type="term" value="C:cell septum"/>
    <property type="evidence" value="ECO:0007669"/>
    <property type="project" value="TreeGrafter"/>
</dbReference>
<protein>
    <recommendedName>
        <fullName evidence="10">Septum formation initiator family protein</fullName>
    </recommendedName>
</protein>
<dbReference type="EMBL" id="UINC01043478">
    <property type="protein sequence ID" value="SVB47567.1"/>
    <property type="molecule type" value="Genomic_DNA"/>
</dbReference>
<evidence type="ECO:0000256" key="2">
    <source>
        <dbReference type="ARBA" id="ARBA00022618"/>
    </source>
</evidence>
<evidence type="ECO:0000256" key="3">
    <source>
        <dbReference type="ARBA" id="ARBA00022692"/>
    </source>
</evidence>
<evidence type="ECO:0000256" key="8">
    <source>
        <dbReference type="SAM" id="Phobius"/>
    </source>
</evidence>
<evidence type="ECO:0000256" key="5">
    <source>
        <dbReference type="ARBA" id="ARBA00023136"/>
    </source>
</evidence>
<dbReference type="Pfam" id="PF04977">
    <property type="entry name" value="DivIC"/>
    <property type="match status" value="1"/>
</dbReference>
<feature type="transmembrane region" description="Helical" evidence="8">
    <location>
        <begin position="20"/>
        <end position="37"/>
    </location>
</feature>
<keyword evidence="7" id="KW-0175">Coiled coil</keyword>
<accession>A0A382ECG7</accession>